<organism evidence="3 4">
    <name type="scientific">Planomicrobium okeanokoites</name>
    <name type="common">Planococcus okeanokoites</name>
    <name type="synonym">Flavobacterium okeanokoites</name>
    <dbReference type="NCBI Taxonomy" id="244"/>
    <lineage>
        <taxon>Bacteria</taxon>
        <taxon>Bacillati</taxon>
        <taxon>Bacillota</taxon>
        <taxon>Bacilli</taxon>
        <taxon>Bacillales</taxon>
        <taxon>Caryophanaceae</taxon>
        <taxon>Planomicrobium</taxon>
    </lineage>
</organism>
<comment type="caution">
    <text evidence="3">The sequence shown here is derived from an EMBL/GenBank/DDBJ whole genome shotgun (WGS) entry which is preliminary data.</text>
</comment>
<dbReference type="RefSeq" id="WP_165850203.1">
    <property type="nucleotide sequence ID" value="NZ_JBHRUJ010000014.1"/>
</dbReference>
<proteinExistence type="predicted"/>
<feature type="compositionally biased region" description="Basic and acidic residues" evidence="1">
    <location>
        <begin position="141"/>
        <end position="152"/>
    </location>
</feature>
<evidence type="ECO:0000313" key="4">
    <source>
        <dbReference type="Proteomes" id="UP001595625"/>
    </source>
</evidence>
<evidence type="ECO:0000256" key="1">
    <source>
        <dbReference type="SAM" id="MobiDB-lite"/>
    </source>
</evidence>
<evidence type="ECO:0000313" key="3">
    <source>
        <dbReference type="EMBL" id="MFC3210904.1"/>
    </source>
</evidence>
<dbReference type="EMBL" id="JBHRUJ010000014">
    <property type="protein sequence ID" value="MFC3210904.1"/>
    <property type="molecule type" value="Genomic_DNA"/>
</dbReference>
<feature type="chain" id="PRO_5045534127" evidence="2">
    <location>
        <begin position="19"/>
        <end position="298"/>
    </location>
</feature>
<dbReference type="InterPro" id="IPR032290">
    <property type="entry name" value="DUF4839"/>
</dbReference>
<sequence length="298" mass="33267">MKKIMFFLSLLIAAIVVAACSDEADPNVLKISKSSDEIVGENYETVITDLKATGFTDIETKVLDDLITGWLTKDGEIEQVEIDGKAEFNAKDNFQKDSKIIITYHTFPAEEKADDPAEEKSSEKDEESSKEEAAEESASEESGKKENDKEANDGTAEEEVTEKTKAESSQQVLTIENNEELAALLAVKDEYDPIISEFTKKYAGKTIEFDANIVNMMNHGSFDTRYDILMFSGDFNETTFSGPNFKFEDVNMIDLNLTGSEIPDYLSMGQNLRVTAVVEEFDEDMGIVFLEPVITEIR</sequence>
<feature type="compositionally biased region" description="Basic and acidic residues" evidence="1">
    <location>
        <begin position="108"/>
        <end position="123"/>
    </location>
</feature>
<dbReference type="Proteomes" id="UP001595625">
    <property type="component" value="Unassembled WGS sequence"/>
</dbReference>
<feature type="region of interest" description="Disordered" evidence="1">
    <location>
        <begin position="107"/>
        <end position="171"/>
    </location>
</feature>
<name>A0ABV7KP02_PLAOK</name>
<dbReference type="Pfam" id="PF16127">
    <property type="entry name" value="DUF4839"/>
    <property type="match status" value="1"/>
</dbReference>
<reference evidence="4" key="1">
    <citation type="journal article" date="2019" name="Int. J. Syst. Evol. Microbiol.">
        <title>The Global Catalogue of Microorganisms (GCM) 10K type strain sequencing project: providing services to taxonomists for standard genome sequencing and annotation.</title>
        <authorList>
            <consortium name="The Broad Institute Genomics Platform"/>
            <consortium name="The Broad Institute Genome Sequencing Center for Infectious Disease"/>
            <person name="Wu L."/>
            <person name="Ma J."/>
        </authorList>
    </citation>
    <scope>NUCLEOTIDE SEQUENCE [LARGE SCALE GENOMIC DNA]</scope>
    <source>
        <strain evidence="4">CCM 320</strain>
    </source>
</reference>
<dbReference type="PROSITE" id="PS51257">
    <property type="entry name" value="PROKAR_LIPOPROTEIN"/>
    <property type="match status" value="1"/>
</dbReference>
<feature type="compositionally biased region" description="Acidic residues" evidence="1">
    <location>
        <begin position="124"/>
        <end position="139"/>
    </location>
</feature>
<protein>
    <submittedName>
        <fullName evidence="3">DUF4839 domain-containing protein</fullName>
    </submittedName>
</protein>
<feature type="signal peptide" evidence="2">
    <location>
        <begin position="1"/>
        <end position="18"/>
    </location>
</feature>
<gene>
    <name evidence="3" type="ORF">ACFOEJ_07480</name>
</gene>
<evidence type="ECO:0000256" key="2">
    <source>
        <dbReference type="SAM" id="SignalP"/>
    </source>
</evidence>
<accession>A0ABV7KP02</accession>
<keyword evidence="4" id="KW-1185">Reference proteome</keyword>
<keyword evidence="2" id="KW-0732">Signal</keyword>